<dbReference type="HAMAP" id="MF_00252">
    <property type="entry name" value="Lys_tRNA_synth_class2"/>
    <property type="match status" value="1"/>
</dbReference>
<dbReference type="PANTHER" id="PTHR42918">
    <property type="entry name" value="LYSYL-TRNA SYNTHETASE"/>
    <property type="match status" value="1"/>
</dbReference>
<dbReference type="InterPro" id="IPR018149">
    <property type="entry name" value="Lys-tRNA-synth_II_C"/>
</dbReference>
<dbReference type="PRINTS" id="PR00982">
    <property type="entry name" value="TRNASYNTHLYS"/>
</dbReference>
<dbReference type="Gene3D" id="2.40.50.140">
    <property type="entry name" value="Nucleic acid-binding proteins"/>
    <property type="match status" value="1"/>
</dbReference>
<dbReference type="InterPro" id="IPR004364">
    <property type="entry name" value="Aa-tRNA-synt_II"/>
</dbReference>
<keyword evidence="7 8" id="KW-0460">Magnesium</keyword>
<dbReference type="GO" id="GO:0005829">
    <property type="term" value="C:cytosol"/>
    <property type="evidence" value="ECO:0007669"/>
    <property type="project" value="TreeGrafter"/>
</dbReference>
<evidence type="ECO:0000256" key="2">
    <source>
        <dbReference type="ARBA" id="ARBA00022723"/>
    </source>
</evidence>
<evidence type="ECO:0000256" key="8">
    <source>
        <dbReference type="RuleBase" id="RU000336"/>
    </source>
</evidence>
<comment type="similarity">
    <text evidence="7">Belongs to the class-II aminoacyl-tRNA synthetase family.</text>
</comment>
<evidence type="ECO:0000259" key="9">
    <source>
        <dbReference type="PROSITE" id="PS50862"/>
    </source>
</evidence>
<dbReference type="Pfam" id="PF00152">
    <property type="entry name" value="tRNA-synt_2"/>
    <property type="match status" value="1"/>
</dbReference>
<comment type="catalytic activity">
    <reaction evidence="6 7 8">
        <text>tRNA(Lys) + L-lysine + ATP = L-lysyl-tRNA(Lys) + AMP + diphosphate</text>
        <dbReference type="Rhea" id="RHEA:20792"/>
        <dbReference type="Rhea" id="RHEA-COMP:9696"/>
        <dbReference type="Rhea" id="RHEA-COMP:9697"/>
        <dbReference type="ChEBI" id="CHEBI:30616"/>
        <dbReference type="ChEBI" id="CHEBI:32551"/>
        <dbReference type="ChEBI" id="CHEBI:33019"/>
        <dbReference type="ChEBI" id="CHEBI:78442"/>
        <dbReference type="ChEBI" id="CHEBI:78529"/>
        <dbReference type="ChEBI" id="CHEBI:456215"/>
        <dbReference type="EC" id="6.1.1.6"/>
    </reaction>
</comment>
<keyword evidence="4 7" id="KW-0067">ATP-binding</keyword>
<dbReference type="EC" id="6.1.1.6" evidence="7"/>
<sequence>MSEKIEELRKVRIQKLEALKKAGINPYPVESKRDHTVGEALQLFDHVTRNTKHVTLAGRIRSIRTHGKLTFGNLEDESGSIQFLLREDVLGEKFRQFSELFDIGDFAEFTGTLALSKTGEKTLEADSYQLLAKSLRPIPQNYFGLKDAEVRLRKRYLDLIANPETKELFRKKAVFWQVIRNFMIKQGFLEVWTPVLEDVPGGADATPFITHHEALDRDFYLRISLELPLKRLLVGGFEKVFEIGRLFRNEGIDREHLQEYDDMEFYWAYADDKDGMKLSEKLFKEIVKKVCGSMEIEYEGHKIDWGSKWPKVDYFKAFKDATGLDLNKANEGDLRKKAKELGADVEGSVGRLIDVIYKKLVRPKLIQPCFLVGHPAEISPLAKVDPKNPKKVLRFQILAAGTELGNAWSEVNDPQYQKMRFEEQMKLREAGDKEAQMMDEDYVEALEYGMPPAVGFGMSERVFAVLMNKSMRETVIFPPMRQDD</sequence>
<dbReference type="NCBIfam" id="NF001756">
    <property type="entry name" value="PRK00484.1"/>
    <property type="match status" value="1"/>
</dbReference>
<organism evidence="10 11">
    <name type="scientific">Candidatus Doudnabacteria bacterium RIFCSPHIGHO2_01_FULL_46_24</name>
    <dbReference type="NCBI Taxonomy" id="1817825"/>
    <lineage>
        <taxon>Bacteria</taxon>
        <taxon>Candidatus Doudnaibacteriota</taxon>
    </lineage>
</organism>
<keyword evidence="2 7" id="KW-0479">Metal-binding</keyword>
<dbReference type="Pfam" id="PF01336">
    <property type="entry name" value="tRNA_anti-codon"/>
    <property type="match status" value="1"/>
</dbReference>
<dbReference type="GO" id="GO:0006430">
    <property type="term" value="P:lysyl-tRNA aminoacylation"/>
    <property type="evidence" value="ECO:0007669"/>
    <property type="project" value="UniProtKB-UniRule"/>
</dbReference>
<evidence type="ECO:0000256" key="6">
    <source>
        <dbReference type="ARBA" id="ARBA00048573"/>
    </source>
</evidence>
<dbReference type="InterPro" id="IPR002313">
    <property type="entry name" value="Lys-tRNA-ligase_II"/>
</dbReference>
<dbReference type="GO" id="GO:0005524">
    <property type="term" value="F:ATP binding"/>
    <property type="evidence" value="ECO:0007669"/>
    <property type="project" value="UniProtKB-UniRule"/>
</dbReference>
<dbReference type="SUPFAM" id="SSF55681">
    <property type="entry name" value="Class II aaRS and biotin synthetases"/>
    <property type="match status" value="1"/>
</dbReference>
<feature type="binding site" evidence="7">
    <location>
        <position position="403"/>
    </location>
    <ligand>
        <name>Mg(2+)</name>
        <dbReference type="ChEBI" id="CHEBI:18420"/>
        <label>2</label>
    </ligand>
</feature>
<dbReference type="PROSITE" id="PS50862">
    <property type="entry name" value="AA_TRNA_LIGASE_II"/>
    <property type="match status" value="1"/>
</dbReference>
<dbReference type="STRING" id="1817825.A2720_02625"/>
<keyword evidence="1 7" id="KW-0436">Ligase</keyword>
<dbReference type="InterPro" id="IPR045864">
    <property type="entry name" value="aa-tRNA-synth_II/BPL/LPL"/>
</dbReference>
<dbReference type="GO" id="GO:0004824">
    <property type="term" value="F:lysine-tRNA ligase activity"/>
    <property type="evidence" value="ECO:0007669"/>
    <property type="project" value="UniProtKB-UniRule"/>
</dbReference>
<dbReference type="InterPro" id="IPR012340">
    <property type="entry name" value="NA-bd_OB-fold"/>
</dbReference>
<comment type="subcellular location">
    <subcellularLocation>
        <location evidence="7">Cytoplasm</location>
    </subcellularLocation>
</comment>
<evidence type="ECO:0000256" key="7">
    <source>
        <dbReference type="HAMAP-Rule" id="MF_00252"/>
    </source>
</evidence>
<comment type="caution">
    <text evidence="7">Lacks conserved residue(s) required for the propagation of feature annotation.</text>
</comment>
<dbReference type="GO" id="GO:0000049">
    <property type="term" value="F:tRNA binding"/>
    <property type="evidence" value="ECO:0007669"/>
    <property type="project" value="TreeGrafter"/>
</dbReference>
<dbReference type="CDD" id="cd04322">
    <property type="entry name" value="LysRS_N"/>
    <property type="match status" value="1"/>
</dbReference>
<reference evidence="10 11" key="1">
    <citation type="journal article" date="2016" name="Nat. Commun.">
        <title>Thousands of microbial genomes shed light on interconnected biogeochemical processes in an aquifer system.</title>
        <authorList>
            <person name="Anantharaman K."/>
            <person name="Brown C.T."/>
            <person name="Hug L.A."/>
            <person name="Sharon I."/>
            <person name="Castelle C.J."/>
            <person name="Probst A.J."/>
            <person name="Thomas B.C."/>
            <person name="Singh A."/>
            <person name="Wilkins M.J."/>
            <person name="Karaoz U."/>
            <person name="Brodie E.L."/>
            <person name="Williams K.H."/>
            <person name="Hubbard S.S."/>
            <person name="Banfield J.F."/>
        </authorList>
    </citation>
    <scope>NUCLEOTIDE SEQUENCE [LARGE SCALE GENOMIC DNA]</scope>
</reference>
<dbReference type="AlphaFoldDB" id="A0A1F5NVN6"/>
<dbReference type="InterPro" id="IPR006195">
    <property type="entry name" value="aa-tRNA-synth_II"/>
</dbReference>
<dbReference type="InterPro" id="IPR044136">
    <property type="entry name" value="Lys-tRNA-ligase_II_N"/>
</dbReference>
<protein>
    <recommendedName>
        <fullName evidence="7">Lysine--tRNA ligase</fullName>
        <ecNumber evidence="7">6.1.1.6</ecNumber>
    </recommendedName>
    <alternativeName>
        <fullName evidence="7">Lysyl-tRNA synthetase</fullName>
        <shortName evidence="7">LysRS</shortName>
    </alternativeName>
</protein>
<evidence type="ECO:0000313" key="10">
    <source>
        <dbReference type="EMBL" id="OGE81410.1"/>
    </source>
</evidence>
<keyword evidence="5 7" id="KW-0030">Aminoacyl-tRNA synthetase</keyword>
<gene>
    <name evidence="7" type="primary">lysS</name>
    <name evidence="10" type="ORF">A2720_02625</name>
</gene>
<dbReference type="Gene3D" id="3.30.930.10">
    <property type="entry name" value="Bira Bifunctional Protein, Domain 2"/>
    <property type="match status" value="1"/>
</dbReference>
<evidence type="ECO:0000256" key="4">
    <source>
        <dbReference type="ARBA" id="ARBA00022840"/>
    </source>
</evidence>
<keyword evidence="7" id="KW-0648">Protein biosynthesis</keyword>
<dbReference type="SUPFAM" id="SSF50249">
    <property type="entry name" value="Nucleic acid-binding proteins"/>
    <property type="match status" value="1"/>
</dbReference>
<comment type="caution">
    <text evidence="10">The sequence shown here is derived from an EMBL/GenBank/DDBJ whole genome shotgun (WGS) entry which is preliminary data.</text>
</comment>
<dbReference type="NCBIfam" id="TIGR00499">
    <property type="entry name" value="lysS_bact"/>
    <property type="match status" value="1"/>
</dbReference>
<feature type="binding site" evidence="7">
    <location>
        <position position="403"/>
    </location>
    <ligand>
        <name>Mg(2+)</name>
        <dbReference type="ChEBI" id="CHEBI:18420"/>
        <label>1</label>
    </ligand>
</feature>
<evidence type="ECO:0000256" key="3">
    <source>
        <dbReference type="ARBA" id="ARBA00022741"/>
    </source>
</evidence>
<evidence type="ECO:0000313" key="11">
    <source>
        <dbReference type="Proteomes" id="UP000178892"/>
    </source>
</evidence>
<dbReference type="PANTHER" id="PTHR42918:SF15">
    <property type="entry name" value="LYSINE--TRNA LIGASE, CHLOROPLASTIC_MITOCHONDRIAL"/>
    <property type="match status" value="1"/>
</dbReference>
<proteinExistence type="inferred from homology"/>
<keyword evidence="7" id="KW-0963">Cytoplasm</keyword>
<dbReference type="EMBL" id="MFEL01000008">
    <property type="protein sequence ID" value="OGE81410.1"/>
    <property type="molecule type" value="Genomic_DNA"/>
</dbReference>
<comment type="subunit">
    <text evidence="7">Homodimer.</text>
</comment>
<dbReference type="InterPro" id="IPR004365">
    <property type="entry name" value="NA-bd_OB_tRNA"/>
</dbReference>
<name>A0A1F5NVN6_9BACT</name>
<dbReference type="Proteomes" id="UP000178892">
    <property type="component" value="Unassembled WGS sequence"/>
</dbReference>
<evidence type="ECO:0000256" key="1">
    <source>
        <dbReference type="ARBA" id="ARBA00022598"/>
    </source>
</evidence>
<feature type="domain" description="Aminoacyl-transfer RNA synthetases class-II family profile" evidence="9">
    <location>
        <begin position="177"/>
        <end position="478"/>
    </location>
</feature>
<keyword evidence="3 7" id="KW-0547">Nucleotide-binding</keyword>
<evidence type="ECO:0000256" key="5">
    <source>
        <dbReference type="ARBA" id="ARBA00023146"/>
    </source>
</evidence>
<dbReference type="GO" id="GO:0000287">
    <property type="term" value="F:magnesium ion binding"/>
    <property type="evidence" value="ECO:0007669"/>
    <property type="project" value="UniProtKB-UniRule"/>
</dbReference>
<accession>A0A1F5NVN6</accession>
<comment type="cofactor">
    <cofactor evidence="7 8">
        <name>Mg(2+)</name>
        <dbReference type="ChEBI" id="CHEBI:18420"/>
    </cofactor>
    <text evidence="7 8">Binds 3 Mg(2+) ions per subunit.</text>
</comment>